<organism evidence="1 2">
    <name type="scientific">Carex littledalei</name>
    <dbReference type="NCBI Taxonomy" id="544730"/>
    <lineage>
        <taxon>Eukaryota</taxon>
        <taxon>Viridiplantae</taxon>
        <taxon>Streptophyta</taxon>
        <taxon>Embryophyta</taxon>
        <taxon>Tracheophyta</taxon>
        <taxon>Spermatophyta</taxon>
        <taxon>Magnoliopsida</taxon>
        <taxon>Liliopsida</taxon>
        <taxon>Poales</taxon>
        <taxon>Cyperaceae</taxon>
        <taxon>Cyperoideae</taxon>
        <taxon>Cariceae</taxon>
        <taxon>Carex</taxon>
        <taxon>Carex subgen. Euthyceras</taxon>
    </lineage>
</organism>
<proteinExistence type="predicted"/>
<dbReference type="EMBL" id="SWLB01000013">
    <property type="protein sequence ID" value="KAF3331207.1"/>
    <property type="molecule type" value="Genomic_DNA"/>
</dbReference>
<dbReference type="GO" id="GO:0006351">
    <property type="term" value="P:DNA-templated transcription"/>
    <property type="evidence" value="ECO:0007669"/>
    <property type="project" value="InterPro"/>
</dbReference>
<dbReference type="OrthoDB" id="525027at2759"/>
<protein>
    <submittedName>
        <fullName evidence="1">Protein SCAI</fullName>
    </submittedName>
</protein>
<reference evidence="1" key="1">
    <citation type="submission" date="2020-01" db="EMBL/GenBank/DDBJ databases">
        <title>Genome sequence of Kobresia littledalei, the first chromosome-level genome in the family Cyperaceae.</title>
        <authorList>
            <person name="Qu G."/>
        </authorList>
    </citation>
    <scope>NUCLEOTIDE SEQUENCE</scope>
    <source>
        <strain evidence="1">C.B.Clarke</strain>
        <tissue evidence="1">Leaf</tissue>
    </source>
</reference>
<dbReference type="Proteomes" id="UP000623129">
    <property type="component" value="Unassembled WGS sequence"/>
</dbReference>
<dbReference type="InterPro" id="IPR022709">
    <property type="entry name" value="SCAI"/>
</dbReference>
<sequence>MASDASSDDTYREFRSDVERADREFARVRDLPPYIRGPHHLVYQSKVFKAYTDLWKFQQSHRRELVASGLRRWEIGELASRIGQLYYGQYMRTGEWRFLLGAYVFYEAILERGYFEKSEGKMQDPGLRFKELRFVARFLVVALLVNRAEAVKVLTERLKSLVDESKAAYPETSFKEWKQILHELNRFLKADKEFENSRSLRYNISFDSYPNSIPLIAPFYSKRVLRLRDAILTSYHRNEIKFTELTIDTFRMLQCLEYEPSGSQPSSATKQPAENGALTDYSGVASGLIDINLASDLADPSMPVNPRKAVIYHPTVSHVISVIASVCEELPSDSVLLLYISASGDHNFGHKKIDNPWARKDTKPDTHACSGSPVWLGPRGNGGLNYLFPEDLVPFTRSPLFLIVDSENSHAFKVIHGAERGEPAAMLLSPSVSPSDLTSSGSLFTYFLTAPLQAFCHLVGLNSEFYASIFSEAEQLLSSSLADIEEELCASKGMDRVWAQVLPDPFLRRLILRFIFCRGVLLNYSKEKDSAYLPVCVPSLPEVVSPTSVRNHVFLLADKLGVVERFPSFR</sequence>
<comment type="caution">
    <text evidence="1">The sequence shown here is derived from an EMBL/GenBank/DDBJ whole genome shotgun (WGS) entry which is preliminary data.</text>
</comment>
<keyword evidence="2" id="KW-1185">Reference proteome</keyword>
<dbReference type="PANTHER" id="PTHR21243">
    <property type="entry name" value="PROTEIN SCAI"/>
    <property type="match status" value="1"/>
</dbReference>
<name>A0A833R308_9POAL</name>
<gene>
    <name evidence="1" type="ORF">FCM35_KLT04561</name>
</gene>
<dbReference type="GO" id="GO:0003714">
    <property type="term" value="F:transcription corepressor activity"/>
    <property type="evidence" value="ECO:0007669"/>
    <property type="project" value="InterPro"/>
</dbReference>
<evidence type="ECO:0000313" key="1">
    <source>
        <dbReference type="EMBL" id="KAF3331207.1"/>
    </source>
</evidence>
<dbReference type="AlphaFoldDB" id="A0A833R308"/>
<accession>A0A833R308</accession>
<evidence type="ECO:0000313" key="2">
    <source>
        <dbReference type="Proteomes" id="UP000623129"/>
    </source>
</evidence>
<dbReference type="Pfam" id="PF12070">
    <property type="entry name" value="SCAI"/>
    <property type="match status" value="1"/>
</dbReference>